<feature type="domain" description="Acyl-CoA oxidase/dehydrogenase middle" evidence="8">
    <location>
        <begin position="122"/>
        <end position="217"/>
    </location>
</feature>
<dbReference type="GO" id="GO:0050660">
    <property type="term" value="F:flavin adenine dinucleotide binding"/>
    <property type="evidence" value="ECO:0007669"/>
    <property type="project" value="InterPro"/>
</dbReference>
<dbReference type="Pfam" id="PF00441">
    <property type="entry name" value="Acyl-CoA_dh_1"/>
    <property type="match status" value="1"/>
</dbReference>
<evidence type="ECO:0000256" key="3">
    <source>
        <dbReference type="ARBA" id="ARBA00022630"/>
    </source>
</evidence>
<keyword evidence="5 6" id="KW-0560">Oxidoreductase</keyword>
<dbReference type="FunFam" id="2.40.110.10:FF:000001">
    <property type="entry name" value="Acyl-CoA dehydrogenase, mitochondrial"/>
    <property type="match status" value="1"/>
</dbReference>
<comment type="cofactor">
    <cofactor evidence="1 6">
        <name>FAD</name>
        <dbReference type="ChEBI" id="CHEBI:57692"/>
    </cofactor>
</comment>
<dbReference type="PROSITE" id="PS00073">
    <property type="entry name" value="ACYL_COA_DH_2"/>
    <property type="match status" value="1"/>
</dbReference>
<feature type="domain" description="Acyl-CoA dehydrogenase/oxidase C-terminal" evidence="7">
    <location>
        <begin position="229"/>
        <end position="375"/>
    </location>
</feature>
<dbReference type="InterPro" id="IPR006089">
    <property type="entry name" value="Acyl-CoA_DH_CS"/>
</dbReference>
<dbReference type="SUPFAM" id="SSF56645">
    <property type="entry name" value="Acyl-CoA dehydrogenase NM domain-like"/>
    <property type="match status" value="1"/>
</dbReference>
<reference evidence="10 11" key="1">
    <citation type="submission" date="2020-10" db="EMBL/GenBank/DDBJ databases">
        <title>Connecting structure to function with the recovery of over 1000 high-quality activated sludge metagenome-assembled genomes encoding full-length rRNA genes using long-read sequencing.</title>
        <authorList>
            <person name="Singleton C.M."/>
            <person name="Petriglieri F."/>
            <person name="Kristensen J.M."/>
            <person name="Kirkegaard R.H."/>
            <person name="Michaelsen T.Y."/>
            <person name="Andersen M.H."/>
            <person name="Karst S.M."/>
            <person name="Dueholm M.S."/>
            <person name="Nielsen P.H."/>
            <person name="Albertsen M."/>
        </authorList>
    </citation>
    <scope>NUCLEOTIDE SEQUENCE [LARGE SCALE GENOMIC DNA]</scope>
    <source>
        <strain evidence="10">Lyne_18-Q3-R50-59_MAXAC.006</strain>
    </source>
</reference>
<evidence type="ECO:0000256" key="6">
    <source>
        <dbReference type="RuleBase" id="RU362125"/>
    </source>
</evidence>
<evidence type="ECO:0000313" key="10">
    <source>
        <dbReference type="EMBL" id="MBK9298983.1"/>
    </source>
</evidence>
<organism evidence="10 11">
    <name type="scientific">Candidatus Neomicrothrix subdominans</name>
    <dbReference type="NCBI Taxonomy" id="2954438"/>
    <lineage>
        <taxon>Bacteria</taxon>
        <taxon>Bacillati</taxon>
        <taxon>Actinomycetota</taxon>
        <taxon>Acidimicrobiia</taxon>
        <taxon>Acidimicrobiales</taxon>
        <taxon>Microthrixaceae</taxon>
        <taxon>Candidatus Neomicrothrix</taxon>
    </lineage>
</organism>
<dbReference type="AlphaFoldDB" id="A0A936NEQ5"/>
<dbReference type="PANTHER" id="PTHR43884">
    <property type="entry name" value="ACYL-COA DEHYDROGENASE"/>
    <property type="match status" value="1"/>
</dbReference>
<evidence type="ECO:0000259" key="9">
    <source>
        <dbReference type="Pfam" id="PF02771"/>
    </source>
</evidence>
<evidence type="ECO:0000259" key="8">
    <source>
        <dbReference type="Pfam" id="PF02770"/>
    </source>
</evidence>
<keyword evidence="4 6" id="KW-0274">FAD</keyword>
<name>A0A936NEQ5_9ACTN</name>
<feature type="domain" description="Acyl-CoA dehydrogenase/oxidase N-terminal" evidence="9">
    <location>
        <begin position="4"/>
        <end position="118"/>
    </location>
</feature>
<dbReference type="InterPro" id="IPR006091">
    <property type="entry name" value="Acyl-CoA_Oxase/DH_mid-dom"/>
</dbReference>
<dbReference type="Gene3D" id="1.20.140.10">
    <property type="entry name" value="Butyryl-CoA Dehydrogenase, subunit A, domain 3"/>
    <property type="match status" value="1"/>
</dbReference>
<dbReference type="Gene3D" id="2.40.110.10">
    <property type="entry name" value="Butyryl-CoA Dehydrogenase, subunit A, domain 2"/>
    <property type="match status" value="1"/>
</dbReference>
<dbReference type="Gene3D" id="1.10.540.10">
    <property type="entry name" value="Acyl-CoA dehydrogenase/oxidase, N-terminal domain"/>
    <property type="match status" value="1"/>
</dbReference>
<comment type="caution">
    <text evidence="10">The sequence shown here is derived from an EMBL/GenBank/DDBJ whole genome shotgun (WGS) entry which is preliminary data.</text>
</comment>
<evidence type="ECO:0000256" key="4">
    <source>
        <dbReference type="ARBA" id="ARBA00022827"/>
    </source>
</evidence>
<evidence type="ECO:0000256" key="1">
    <source>
        <dbReference type="ARBA" id="ARBA00001974"/>
    </source>
</evidence>
<dbReference type="Pfam" id="PF02771">
    <property type="entry name" value="Acyl-CoA_dh_N"/>
    <property type="match status" value="1"/>
</dbReference>
<dbReference type="InterPro" id="IPR036250">
    <property type="entry name" value="AcylCo_DH-like_C"/>
</dbReference>
<accession>A0A936NEQ5</accession>
<dbReference type="InterPro" id="IPR009075">
    <property type="entry name" value="AcylCo_DH/oxidase_C"/>
</dbReference>
<proteinExistence type="inferred from homology"/>
<dbReference type="InterPro" id="IPR009100">
    <property type="entry name" value="AcylCoA_DH/oxidase_NM_dom_sf"/>
</dbReference>
<dbReference type="PANTHER" id="PTHR43884:SF12">
    <property type="entry name" value="ISOVALERYL-COA DEHYDROGENASE, MITOCHONDRIAL-RELATED"/>
    <property type="match status" value="1"/>
</dbReference>
<dbReference type="InterPro" id="IPR037069">
    <property type="entry name" value="AcylCoA_DH/ox_N_sf"/>
</dbReference>
<dbReference type="Proteomes" id="UP000727993">
    <property type="component" value="Unassembled WGS sequence"/>
</dbReference>
<dbReference type="GO" id="GO:0003995">
    <property type="term" value="F:acyl-CoA dehydrogenase activity"/>
    <property type="evidence" value="ECO:0007669"/>
    <property type="project" value="InterPro"/>
</dbReference>
<sequence>MTFTEEHELFRSTVRSFVETEINPHVETWEAEGTFPAQELFTKMGALGLLGLEYDEADGGGGADHLYTLLLFEELGRSESMGIPMAIGVQTDMATPALAAFGSAELKQQYLAPAITGEAVAAIAVTEPDAGSDVAALTTRAARDGDDWIISGAKLYITNGTQADWLCALVRTSDEGGSRGVSQIIIPTDAAGFSVSRKLDKLGMRGSDTAELVFDEVRVPVANTIGEIGRGFPQQMQQFQNERLVASYQAVGAMEHALVRTRDYLMERNAFGAPLAANQYLQFTLAELTAEMEMVRSLNYRAAAAMIAGEDVTRLATIAKLTSARSLRRVADWCLQFHGGIGFMEETWTARFFRDARLWSIGGGADEVMLRQLARMDGYAPPRS</sequence>
<evidence type="ECO:0000259" key="7">
    <source>
        <dbReference type="Pfam" id="PF00441"/>
    </source>
</evidence>
<dbReference type="InterPro" id="IPR013786">
    <property type="entry name" value="AcylCoA_DH/ox_N"/>
</dbReference>
<dbReference type="SUPFAM" id="SSF47203">
    <property type="entry name" value="Acyl-CoA dehydrogenase C-terminal domain-like"/>
    <property type="match status" value="1"/>
</dbReference>
<gene>
    <name evidence="10" type="ORF">IPN02_19590</name>
</gene>
<comment type="similarity">
    <text evidence="2 6">Belongs to the acyl-CoA dehydrogenase family.</text>
</comment>
<dbReference type="PROSITE" id="PS00072">
    <property type="entry name" value="ACYL_COA_DH_1"/>
    <property type="match status" value="1"/>
</dbReference>
<dbReference type="EMBL" id="JADJZA010000011">
    <property type="protein sequence ID" value="MBK9298983.1"/>
    <property type="molecule type" value="Genomic_DNA"/>
</dbReference>
<evidence type="ECO:0000313" key="11">
    <source>
        <dbReference type="Proteomes" id="UP000727993"/>
    </source>
</evidence>
<protein>
    <submittedName>
        <fullName evidence="10">Acyl-CoA dehydrogenase family protein</fullName>
    </submittedName>
</protein>
<evidence type="ECO:0000256" key="5">
    <source>
        <dbReference type="ARBA" id="ARBA00023002"/>
    </source>
</evidence>
<dbReference type="InterPro" id="IPR046373">
    <property type="entry name" value="Acyl-CoA_Oxase/DH_mid-dom_sf"/>
</dbReference>
<keyword evidence="3 6" id="KW-0285">Flavoprotein</keyword>
<dbReference type="Pfam" id="PF02770">
    <property type="entry name" value="Acyl-CoA_dh_M"/>
    <property type="match status" value="1"/>
</dbReference>
<evidence type="ECO:0000256" key="2">
    <source>
        <dbReference type="ARBA" id="ARBA00009347"/>
    </source>
</evidence>